<dbReference type="InterPro" id="IPR050109">
    <property type="entry name" value="HTH-type_TetR-like_transc_reg"/>
</dbReference>
<proteinExistence type="predicted"/>
<evidence type="ECO:0000313" key="8">
    <source>
        <dbReference type="Proteomes" id="UP000036867"/>
    </source>
</evidence>
<dbReference type="STRING" id="263475.AMD00_15940"/>
<sequence length="197" mass="22823">MEKINKFEAQREKIAQATWAVILRDGLENASVRNVAQEANLSVGSLRHYFSTQSDLLIYSMELIQKKTDERIEAMRLFGNGPSTEDILEVLRQFLPLDAERKLEMEVWLSFSSKALADEAIRAKCQELLENSYQRLRTMLELLIFLKEARGDLDIDVEVVRLYGLLEGMSYHCIMLPDKFTPEIINHVLHEHLQTLK</sequence>
<reference evidence="8" key="1">
    <citation type="submission" date="2015-08" db="EMBL/GenBank/DDBJ databases">
        <title>Fjat-10028 dsm 16317.</title>
        <authorList>
            <person name="Liu B."/>
            <person name="Wang J."/>
            <person name="Zhu Y."/>
            <person name="Liu G."/>
            <person name="Chen Q."/>
            <person name="Chen Z."/>
            <person name="Lan J."/>
            <person name="Che J."/>
            <person name="Ge C."/>
            <person name="Shi H."/>
            <person name="Pan Z."/>
            <person name="Liu X."/>
        </authorList>
    </citation>
    <scope>NUCLEOTIDE SEQUENCE [LARGE SCALE GENOMIC DNA]</scope>
    <source>
        <strain evidence="8">DSM 16317</strain>
    </source>
</reference>
<keyword evidence="4" id="KW-0804">Transcription</keyword>
<keyword evidence="1" id="KW-0678">Repressor</keyword>
<dbReference type="RefSeq" id="WP_169786368.1">
    <property type="nucleotide sequence ID" value="NZ_JBNNVA010000002.1"/>
</dbReference>
<gene>
    <name evidence="7" type="ORF">AMD00_15940</name>
</gene>
<dbReference type="Proteomes" id="UP000036867">
    <property type="component" value="Unassembled WGS sequence"/>
</dbReference>
<dbReference type="InterPro" id="IPR023772">
    <property type="entry name" value="DNA-bd_HTH_TetR-type_CS"/>
</dbReference>
<dbReference type="EMBL" id="LILB01000005">
    <property type="protein sequence ID" value="KOO50167.1"/>
    <property type="molecule type" value="Genomic_DNA"/>
</dbReference>
<dbReference type="InterPro" id="IPR001647">
    <property type="entry name" value="HTH_TetR"/>
</dbReference>
<keyword evidence="2" id="KW-0805">Transcription regulation</keyword>
<dbReference type="SUPFAM" id="SSF46689">
    <property type="entry name" value="Homeodomain-like"/>
    <property type="match status" value="1"/>
</dbReference>
<dbReference type="InterPro" id="IPR009057">
    <property type="entry name" value="Homeodomain-like_sf"/>
</dbReference>
<protein>
    <recommendedName>
        <fullName evidence="6">HTH tetR-type domain-containing protein</fullName>
    </recommendedName>
</protein>
<evidence type="ECO:0000256" key="5">
    <source>
        <dbReference type="PROSITE-ProRule" id="PRU00335"/>
    </source>
</evidence>
<dbReference type="InterPro" id="IPR039538">
    <property type="entry name" value="BetI_C"/>
</dbReference>
<dbReference type="Pfam" id="PF13977">
    <property type="entry name" value="TetR_C_6"/>
    <property type="match status" value="1"/>
</dbReference>
<dbReference type="PROSITE" id="PS01081">
    <property type="entry name" value="HTH_TETR_1"/>
    <property type="match status" value="1"/>
</dbReference>
<dbReference type="PANTHER" id="PTHR30055">
    <property type="entry name" value="HTH-TYPE TRANSCRIPTIONAL REGULATOR RUTR"/>
    <property type="match status" value="1"/>
</dbReference>
<dbReference type="SUPFAM" id="SSF48498">
    <property type="entry name" value="Tetracyclin repressor-like, C-terminal domain"/>
    <property type="match status" value="1"/>
</dbReference>
<name>A0A0M0LGX9_9BACL</name>
<accession>A0A0M0LGX9</accession>
<dbReference type="Gene3D" id="1.10.357.10">
    <property type="entry name" value="Tetracycline Repressor, domain 2"/>
    <property type="match status" value="1"/>
</dbReference>
<feature type="DNA-binding region" description="H-T-H motif" evidence="5">
    <location>
        <begin position="31"/>
        <end position="50"/>
    </location>
</feature>
<keyword evidence="8" id="KW-1185">Reference proteome</keyword>
<dbReference type="GO" id="GO:0000976">
    <property type="term" value="F:transcription cis-regulatory region binding"/>
    <property type="evidence" value="ECO:0007669"/>
    <property type="project" value="TreeGrafter"/>
</dbReference>
<evidence type="ECO:0000313" key="7">
    <source>
        <dbReference type="EMBL" id="KOO50167.1"/>
    </source>
</evidence>
<evidence type="ECO:0000256" key="1">
    <source>
        <dbReference type="ARBA" id="ARBA00022491"/>
    </source>
</evidence>
<dbReference type="GeneID" id="301137586"/>
<dbReference type="Pfam" id="PF00440">
    <property type="entry name" value="TetR_N"/>
    <property type="match status" value="1"/>
</dbReference>
<dbReference type="GO" id="GO:0003700">
    <property type="term" value="F:DNA-binding transcription factor activity"/>
    <property type="evidence" value="ECO:0007669"/>
    <property type="project" value="TreeGrafter"/>
</dbReference>
<evidence type="ECO:0000256" key="3">
    <source>
        <dbReference type="ARBA" id="ARBA00023125"/>
    </source>
</evidence>
<dbReference type="InterPro" id="IPR036271">
    <property type="entry name" value="Tet_transcr_reg_TetR-rel_C_sf"/>
</dbReference>
<comment type="caution">
    <text evidence="7">The sequence shown here is derived from an EMBL/GenBank/DDBJ whole genome shotgun (WGS) entry which is preliminary data.</text>
</comment>
<evidence type="ECO:0000256" key="4">
    <source>
        <dbReference type="ARBA" id="ARBA00023163"/>
    </source>
</evidence>
<organism evidence="7 8">
    <name type="scientific">Viridibacillus arvi</name>
    <dbReference type="NCBI Taxonomy" id="263475"/>
    <lineage>
        <taxon>Bacteria</taxon>
        <taxon>Bacillati</taxon>
        <taxon>Bacillota</taxon>
        <taxon>Bacilli</taxon>
        <taxon>Bacillales</taxon>
        <taxon>Caryophanaceae</taxon>
        <taxon>Viridibacillus</taxon>
    </lineage>
</organism>
<dbReference type="PROSITE" id="PS50977">
    <property type="entry name" value="HTH_TETR_2"/>
    <property type="match status" value="1"/>
</dbReference>
<evidence type="ECO:0000259" key="6">
    <source>
        <dbReference type="PROSITE" id="PS50977"/>
    </source>
</evidence>
<feature type="domain" description="HTH tetR-type" evidence="6">
    <location>
        <begin position="8"/>
        <end position="68"/>
    </location>
</feature>
<keyword evidence="3 5" id="KW-0238">DNA-binding</keyword>
<dbReference type="PANTHER" id="PTHR30055:SF226">
    <property type="entry name" value="HTH-TYPE TRANSCRIPTIONAL REGULATOR PKSA"/>
    <property type="match status" value="1"/>
</dbReference>
<evidence type="ECO:0000256" key="2">
    <source>
        <dbReference type="ARBA" id="ARBA00023015"/>
    </source>
</evidence>
<dbReference type="AlphaFoldDB" id="A0A0M0LGX9"/>